<evidence type="ECO:0000313" key="1">
    <source>
        <dbReference type="EMBL" id="KAI5655047.1"/>
    </source>
</evidence>
<dbReference type="Proteomes" id="UP001060085">
    <property type="component" value="Linkage Group LG07"/>
</dbReference>
<name>A0ACC0A2D6_CATRO</name>
<sequence length="312" mass="33387">MYAQAQRPVTAPSRGQGQVHVKYSPVGDGEDSNAAVCGAAGGESIENAQIVDFDEGSTIGGLDGVEVVPHESMYNGGAAAVCSDGMALAQTGDVSNQLTLSFRGQVYVFDSVSTEKVQAVLLLLGGCEYTPGTQGVEGSYQNPRGFTEYVGRCSDPKRAESLNRFRQKRKERCFEKKIRYNVRQEVALRMQRKKGQFAARNSEESMVSDVAEESQNDNQSEILCTHCGTSSKSTPMMRRGPAGPRTLCNACGLFWANKGTLRDLSKKLQPAAEEDEGDSDSDYGVPIGTSASISHPNTAFSAGKTSALAAEQ</sequence>
<dbReference type="EMBL" id="CM044707">
    <property type="protein sequence ID" value="KAI5655047.1"/>
    <property type="molecule type" value="Genomic_DNA"/>
</dbReference>
<comment type="caution">
    <text evidence="1">The sequence shown here is derived from an EMBL/GenBank/DDBJ whole genome shotgun (WGS) entry which is preliminary data.</text>
</comment>
<keyword evidence="2" id="KW-1185">Reference proteome</keyword>
<organism evidence="1 2">
    <name type="scientific">Catharanthus roseus</name>
    <name type="common">Madagascar periwinkle</name>
    <name type="synonym">Vinca rosea</name>
    <dbReference type="NCBI Taxonomy" id="4058"/>
    <lineage>
        <taxon>Eukaryota</taxon>
        <taxon>Viridiplantae</taxon>
        <taxon>Streptophyta</taxon>
        <taxon>Embryophyta</taxon>
        <taxon>Tracheophyta</taxon>
        <taxon>Spermatophyta</taxon>
        <taxon>Magnoliopsida</taxon>
        <taxon>eudicotyledons</taxon>
        <taxon>Gunneridae</taxon>
        <taxon>Pentapetalae</taxon>
        <taxon>asterids</taxon>
        <taxon>lamiids</taxon>
        <taxon>Gentianales</taxon>
        <taxon>Apocynaceae</taxon>
        <taxon>Rauvolfioideae</taxon>
        <taxon>Vinceae</taxon>
        <taxon>Catharanthinae</taxon>
        <taxon>Catharanthus</taxon>
    </lineage>
</organism>
<evidence type="ECO:0000313" key="2">
    <source>
        <dbReference type="Proteomes" id="UP001060085"/>
    </source>
</evidence>
<gene>
    <name evidence="1" type="ORF">M9H77_32234</name>
</gene>
<accession>A0ACC0A2D6</accession>
<proteinExistence type="predicted"/>
<protein>
    <submittedName>
        <fullName evidence="1">Uncharacterized protein</fullName>
    </submittedName>
</protein>
<reference evidence="2" key="1">
    <citation type="journal article" date="2023" name="Nat. Plants">
        <title>Single-cell RNA sequencing provides a high-resolution roadmap for understanding the multicellular compartmentation of specialized metabolism.</title>
        <authorList>
            <person name="Sun S."/>
            <person name="Shen X."/>
            <person name="Li Y."/>
            <person name="Li Y."/>
            <person name="Wang S."/>
            <person name="Li R."/>
            <person name="Zhang H."/>
            <person name="Shen G."/>
            <person name="Guo B."/>
            <person name="Wei J."/>
            <person name="Xu J."/>
            <person name="St-Pierre B."/>
            <person name="Chen S."/>
            <person name="Sun C."/>
        </authorList>
    </citation>
    <scope>NUCLEOTIDE SEQUENCE [LARGE SCALE GENOMIC DNA]</scope>
</reference>